<dbReference type="InterPro" id="IPR030378">
    <property type="entry name" value="G_CP_dom"/>
</dbReference>
<dbReference type="PANTHER" id="PTHR32120:SF11">
    <property type="entry name" value="SMALL RIBOSOMAL SUBUNIT BIOGENESIS GTPASE RSGA 1, MITOCHONDRIAL-RELATED"/>
    <property type="match status" value="1"/>
</dbReference>
<dbReference type="CDD" id="cd01854">
    <property type="entry name" value="YjeQ_EngC"/>
    <property type="match status" value="1"/>
</dbReference>
<dbReference type="Gene3D" id="3.40.50.300">
    <property type="entry name" value="P-loop containing nucleotide triphosphate hydrolases"/>
    <property type="match status" value="1"/>
</dbReference>
<feature type="binding site" evidence="3">
    <location>
        <position position="292"/>
    </location>
    <ligand>
        <name>Zn(2+)</name>
        <dbReference type="ChEBI" id="CHEBI:29105"/>
    </ligand>
</feature>
<comment type="function">
    <text evidence="3">One of several proteins that assist in the late maturation steps of the functional core of the 30S ribosomal subunit. Helps release RbfA from mature subunits. May play a role in the assembly of ribosomal proteins into the subunit. Circularly permuted GTPase that catalyzes slow GTP hydrolysis, GTPase activity is stimulated by the 30S ribosomal subunit.</text>
</comment>
<keyword evidence="3" id="KW-0699">rRNA-binding</keyword>
<name>A0A378IL64_9GAMM</name>
<feature type="domain" description="EngC GTPase" evidence="4">
    <location>
        <begin position="107"/>
        <end position="253"/>
    </location>
</feature>
<dbReference type="GO" id="GO:0019843">
    <property type="term" value="F:rRNA binding"/>
    <property type="evidence" value="ECO:0007669"/>
    <property type="project" value="UniProtKB-KW"/>
</dbReference>
<evidence type="ECO:0000313" key="9">
    <source>
        <dbReference type="Proteomes" id="UP000255066"/>
    </source>
</evidence>
<dbReference type="NCBIfam" id="NF008931">
    <property type="entry name" value="PRK12288.1"/>
    <property type="match status" value="1"/>
</dbReference>
<evidence type="ECO:0000313" key="6">
    <source>
        <dbReference type="EMBL" id="KTC69738.1"/>
    </source>
</evidence>
<dbReference type="PANTHER" id="PTHR32120">
    <property type="entry name" value="SMALL RIBOSOMAL SUBUNIT BIOGENESIS GTPASE RSGA"/>
    <property type="match status" value="1"/>
</dbReference>
<keyword evidence="8" id="KW-1185">Reference proteome</keyword>
<feature type="binding site" evidence="3">
    <location>
        <begin position="197"/>
        <end position="205"/>
    </location>
    <ligand>
        <name>GTP</name>
        <dbReference type="ChEBI" id="CHEBI:37565"/>
    </ligand>
</feature>
<dbReference type="Proteomes" id="UP000255066">
    <property type="component" value="Unassembled WGS sequence"/>
</dbReference>
<comment type="subcellular location">
    <subcellularLocation>
        <location evidence="3">Cytoplasm</location>
    </subcellularLocation>
</comment>
<keyword evidence="3" id="KW-0479">Metal-binding</keyword>
<comment type="subunit">
    <text evidence="3">Monomer. Associates with 30S ribosomal subunit, binds 16S rRNA.</text>
</comment>
<dbReference type="Pfam" id="PF03193">
    <property type="entry name" value="RsgA_GTPase"/>
    <property type="match status" value="1"/>
</dbReference>
<comment type="similarity">
    <text evidence="3">Belongs to the TRAFAC class YlqF/YawG GTPase family. RsgA subfamily.</text>
</comment>
<evidence type="ECO:0000259" key="4">
    <source>
        <dbReference type="PROSITE" id="PS50936"/>
    </source>
</evidence>
<accession>A0A378IL64</accession>
<organism evidence="7 9">
    <name type="scientific">Legionella birminghamensis</name>
    <dbReference type="NCBI Taxonomy" id="28083"/>
    <lineage>
        <taxon>Bacteria</taxon>
        <taxon>Pseudomonadati</taxon>
        <taxon>Pseudomonadota</taxon>
        <taxon>Gammaproteobacteria</taxon>
        <taxon>Legionellales</taxon>
        <taxon>Legionellaceae</taxon>
        <taxon>Legionella</taxon>
    </lineage>
</organism>
<dbReference type="SUPFAM" id="SSF50249">
    <property type="entry name" value="Nucleic acid-binding proteins"/>
    <property type="match status" value="1"/>
</dbReference>
<feature type="binding site" evidence="3">
    <location>
        <begin position="146"/>
        <end position="149"/>
    </location>
    <ligand>
        <name>GTP</name>
        <dbReference type="ChEBI" id="CHEBI:37565"/>
    </ligand>
</feature>
<proteinExistence type="inferred from homology"/>
<comment type="cofactor">
    <cofactor evidence="3">
        <name>Zn(2+)</name>
        <dbReference type="ChEBI" id="CHEBI:29105"/>
    </cofactor>
    <text evidence="3">Binds 1 zinc ion per subunit.</text>
</comment>
<feature type="domain" description="CP-type G" evidence="5">
    <location>
        <begin position="98"/>
        <end position="255"/>
    </location>
</feature>
<reference evidence="7 9" key="2">
    <citation type="submission" date="2018-06" db="EMBL/GenBank/DDBJ databases">
        <authorList>
            <consortium name="Pathogen Informatics"/>
            <person name="Doyle S."/>
        </authorList>
    </citation>
    <scope>NUCLEOTIDE SEQUENCE [LARGE SCALE GENOMIC DNA]</scope>
    <source>
        <strain evidence="7 9">NCTC12437</strain>
    </source>
</reference>
<dbReference type="InterPro" id="IPR004881">
    <property type="entry name" value="Ribosome_biogen_GTPase_RsgA"/>
</dbReference>
<keyword evidence="3 7" id="KW-0378">Hydrolase</keyword>
<feature type="binding site" evidence="3">
    <location>
        <position position="286"/>
    </location>
    <ligand>
        <name>Zn(2+)</name>
        <dbReference type="ChEBI" id="CHEBI:29105"/>
    </ligand>
</feature>
<dbReference type="AlphaFoldDB" id="A0A378IL64"/>
<dbReference type="PROSITE" id="PS50936">
    <property type="entry name" value="ENGC_GTPASE"/>
    <property type="match status" value="1"/>
</dbReference>
<feature type="binding site" evidence="3">
    <location>
        <position position="279"/>
    </location>
    <ligand>
        <name>Zn(2+)</name>
        <dbReference type="ChEBI" id="CHEBI:29105"/>
    </ligand>
</feature>
<dbReference type="RefSeq" id="WP_058523993.1">
    <property type="nucleotide sequence ID" value="NZ_CAAAHV010000058.1"/>
</dbReference>
<dbReference type="EC" id="3.6.1.-" evidence="3"/>
<evidence type="ECO:0000256" key="1">
    <source>
        <dbReference type="ARBA" id="ARBA00022741"/>
    </source>
</evidence>
<dbReference type="OrthoDB" id="9809485at2"/>
<dbReference type="InterPro" id="IPR027417">
    <property type="entry name" value="P-loop_NTPase"/>
</dbReference>
<dbReference type="STRING" id="28083.Lbir_1972"/>
<keyword evidence="3" id="KW-0963">Cytoplasm</keyword>
<dbReference type="Gene3D" id="1.10.40.50">
    <property type="entry name" value="Probable gtpase engc, domain 3"/>
    <property type="match status" value="1"/>
</dbReference>
<dbReference type="GO" id="GO:0005525">
    <property type="term" value="F:GTP binding"/>
    <property type="evidence" value="ECO:0007669"/>
    <property type="project" value="UniProtKB-UniRule"/>
</dbReference>
<dbReference type="EMBL" id="UGNW01000001">
    <property type="protein sequence ID" value="STX32864.1"/>
    <property type="molecule type" value="Genomic_DNA"/>
</dbReference>
<evidence type="ECO:0000256" key="2">
    <source>
        <dbReference type="ARBA" id="ARBA00023134"/>
    </source>
</evidence>
<dbReference type="GO" id="GO:0003924">
    <property type="term" value="F:GTPase activity"/>
    <property type="evidence" value="ECO:0007669"/>
    <property type="project" value="UniProtKB-UniRule"/>
</dbReference>
<evidence type="ECO:0000256" key="3">
    <source>
        <dbReference type="HAMAP-Rule" id="MF_01820"/>
    </source>
</evidence>
<keyword evidence="3" id="KW-0862">Zinc</keyword>
<sequence>MSKRRINKQQAARIQKIQANFLEENHPLNEINQQGLIITRYGKHAEVEIEDGQVIHCLIRPNIDSLVAGDQVIWQSQGPNQGVVVSRFPRESVLQKQDRRGAKPIAANISQLIIVVAPKPAITWLLLDSYLIIAEHQGLNPIILLNKVDLDCDDIKDELLGYYRSLGYSILMVTNLEPESFSPLEDQLVNQTSVFAGQSGVGKSSIISRILPHETIQTAEISINSELGCHTTTNSRFYHLPKGGALIDSPGVREFGLWQMPRAELIYGFREFRELTPACKFRNCDHENSPGCAITQAVMEGKISEKRYDSFLKLLGSYT</sequence>
<protein>
    <recommendedName>
        <fullName evidence="3">Small ribosomal subunit biogenesis GTPase RsgA</fullName>
        <ecNumber evidence="3">3.6.1.-</ecNumber>
    </recommendedName>
</protein>
<dbReference type="HAMAP" id="MF_01820">
    <property type="entry name" value="GTPase_RsgA"/>
    <property type="match status" value="1"/>
</dbReference>
<dbReference type="Gene3D" id="2.40.50.140">
    <property type="entry name" value="Nucleic acid-binding proteins"/>
    <property type="match status" value="1"/>
</dbReference>
<keyword evidence="2 3" id="KW-0342">GTP-binding</keyword>
<keyword evidence="1 3" id="KW-0547">Nucleotide-binding</keyword>
<evidence type="ECO:0000259" key="5">
    <source>
        <dbReference type="PROSITE" id="PS51721"/>
    </source>
</evidence>
<gene>
    <name evidence="3 7" type="primary">rsgA</name>
    <name evidence="6" type="ORF">Lbir_1972</name>
    <name evidence="7" type="ORF">NCTC12437_02664</name>
</gene>
<dbReference type="SUPFAM" id="SSF52540">
    <property type="entry name" value="P-loop containing nucleoside triphosphate hydrolases"/>
    <property type="match status" value="1"/>
</dbReference>
<keyword evidence="3" id="KW-0690">Ribosome biogenesis</keyword>
<dbReference type="PROSITE" id="PS51721">
    <property type="entry name" value="G_CP"/>
    <property type="match status" value="1"/>
</dbReference>
<dbReference type="GO" id="GO:0005737">
    <property type="term" value="C:cytoplasm"/>
    <property type="evidence" value="ECO:0007669"/>
    <property type="project" value="UniProtKB-SubCell"/>
</dbReference>
<dbReference type="NCBIfam" id="TIGR00157">
    <property type="entry name" value="ribosome small subunit-dependent GTPase A"/>
    <property type="match status" value="1"/>
</dbReference>
<dbReference type="InterPro" id="IPR012340">
    <property type="entry name" value="NA-bd_OB-fold"/>
</dbReference>
<evidence type="ECO:0000313" key="8">
    <source>
        <dbReference type="Proteomes" id="UP000054735"/>
    </source>
</evidence>
<dbReference type="GO" id="GO:0042274">
    <property type="term" value="P:ribosomal small subunit biogenesis"/>
    <property type="evidence" value="ECO:0007669"/>
    <property type="project" value="UniProtKB-UniRule"/>
</dbReference>
<reference evidence="6 8" key="1">
    <citation type="submission" date="2015-11" db="EMBL/GenBank/DDBJ databases">
        <title>Genomic analysis of 38 Legionella species identifies large and diverse effector repertoires.</title>
        <authorList>
            <person name="Burstein D."/>
            <person name="Amaro F."/>
            <person name="Zusman T."/>
            <person name="Lifshitz Z."/>
            <person name="Cohen O."/>
            <person name="Gilbert J.A."/>
            <person name="Pupko T."/>
            <person name="Shuman H.A."/>
            <person name="Segal G."/>
        </authorList>
    </citation>
    <scope>NUCLEOTIDE SEQUENCE [LARGE SCALE GENOMIC DNA]</scope>
    <source>
        <strain evidence="6 8">CDC#1407-AL-14</strain>
    </source>
</reference>
<dbReference type="GO" id="GO:0046872">
    <property type="term" value="F:metal ion binding"/>
    <property type="evidence" value="ECO:0007669"/>
    <property type="project" value="UniProtKB-KW"/>
</dbReference>
<dbReference type="InterPro" id="IPR010914">
    <property type="entry name" value="RsgA_GTPase_dom"/>
</dbReference>
<evidence type="ECO:0000313" key="7">
    <source>
        <dbReference type="EMBL" id="STX32864.1"/>
    </source>
</evidence>
<feature type="binding site" evidence="3">
    <location>
        <position position="284"/>
    </location>
    <ligand>
        <name>Zn(2+)</name>
        <dbReference type="ChEBI" id="CHEBI:29105"/>
    </ligand>
</feature>
<dbReference type="EMBL" id="LNXT01000036">
    <property type="protein sequence ID" value="KTC69738.1"/>
    <property type="molecule type" value="Genomic_DNA"/>
</dbReference>
<keyword evidence="3" id="KW-0694">RNA-binding</keyword>
<dbReference type="Proteomes" id="UP000054735">
    <property type="component" value="Unassembled WGS sequence"/>
</dbReference>